<evidence type="ECO:0000256" key="1">
    <source>
        <dbReference type="SAM" id="MobiDB-lite"/>
    </source>
</evidence>
<dbReference type="RefSeq" id="WP_045696324.1">
    <property type="nucleotide sequence ID" value="NZ_JZKH01000024.1"/>
</dbReference>
<keyword evidence="3" id="KW-1185">Reference proteome</keyword>
<feature type="region of interest" description="Disordered" evidence="1">
    <location>
        <begin position="138"/>
        <end position="161"/>
    </location>
</feature>
<dbReference type="InterPro" id="IPR027417">
    <property type="entry name" value="P-loop_NTPase"/>
</dbReference>
<dbReference type="GO" id="GO:0016301">
    <property type="term" value="F:kinase activity"/>
    <property type="evidence" value="ECO:0007669"/>
    <property type="project" value="UniProtKB-KW"/>
</dbReference>
<keyword evidence="2" id="KW-0808">Transferase</keyword>
<dbReference type="Pfam" id="PF13671">
    <property type="entry name" value="AAA_33"/>
    <property type="match status" value="1"/>
</dbReference>
<keyword evidence="2" id="KW-0418">Kinase</keyword>
<dbReference type="Gene3D" id="3.40.50.300">
    <property type="entry name" value="P-loop containing nucleotide triphosphate hydrolases"/>
    <property type="match status" value="1"/>
</dbReference>
<dbReference type="OrthoDB" id="2639622at2"/>
<dbReference type="Proteomes" id="UP000033699">
    <property type="component" value="Unassembled WGS sequence"/>
</dbReference>
<dbReference type="PATRIC" id="fig|359131.3.peg.3089"/>
<evidence type="ECO:0000313" key="3">
    <source>
        <dbReference type="Proteomes" id="UP000033699"/>
    </source>
</evidence>
<dbReference type="SUPFAM" id="SSF52540">
    <property type="entry name" value="P-loop containing nucleoside triphosphate hydrolases"/>
    <property type="match status" value="1"/>
</dbReference>
<evidence type="ECO:0000313" key="2">
    <source>
        <dbReference type="EMBL" id="KJS61569.1"/>
    </source>
</evidence>
<gene>
    <name evidence="2" type="ORF">VM95_14035</name>
</gene>
<sequence>MPELFLMIGLPGAGKTTKARRIAAERRAVRLTPDEWVIPLFGAEVDGKRDILEGRLLTLGLEALRAGADVVVDFGCWSRDERSAIRALAASAGATCHLVYLPVDHETQSARIAHRWTTTPDQTLPMTEADILRDRAGFEEPDPTELDGRAPDAPPPGWPTWHAWATTRWPSFA</sequence>
<proteinExistence type="predicted"/>
<protein>
    <submittedName>
        <fullName evidence="2">Kinase</fullName>
    </submittedName>
</protein>
<organism evidence="2 3">
    <name type="scientific">Streptomyces rubellomurinus (strain ATCC 31215)</name>
    <dbReference type="NCBI Taxonomy" id="359131"/>
    <lineage>
        <taxon>Bacteria</taxon>
        <taxon>Bacillati</taxon>
        <taxon>Actinomycetota</taxon>
        <taxon>Actinomycetes</taxon>
        <taxon>Kitasatosporales</taxon>
        <taxon>Streptomycetaceae</taxon>
        <taxon>Streptomyces</taxon>
    </lineage>
</organism>
<dbReference type="AlphaFoldDB" id="A0A0F2TEJ2"/>
<comment type="caution">
    <text evidence="2">The sequence shown here is derived from an EMBL/GenBank/DDBJ whole genome shotgun (WGS) entry which is preliminary data.</text>
</comment>
<dbReference type="EMBL" id="JZKH01000024">
    <property type="protein sequence ID" value="KJS61569.1"/>
    <property type="molecule type" value="Genomic_DNA"/>
</dbReference>
<name>A0A0F2TEJ2_STRR3</name>
<reference evidence="2 3" key="1">
    <citation type="submission" date="2015-02" db="EMBL/GenBank/DDBJ databases">
        <authorList>
            <person name="Ju K.-S."/>
            <person name="Doroghazi J.R."/>
            <person name="Metcalf W."/>
        </authorList>
    </citation>
    <scope>NUCLEOTIDE SEQUENCE [LARGE SCALE GENOMIC DNA]</scope>
    <source>
        <strain evidence="2 3">ATCC 31215</strain>
    </source>
</reference>
<accession>A0A0F2TEJ2</accession>